<organism evidence="2 3">
    <name type="scientific">Anaeramoeba flamelloides</name>
    <dbReference type="NCBI Taxonomy" id="1746091"/>
    <lineage>
        <taxon>Eukaryota</taxon>
        <taxon>Metamonada</taxon>
        <taxon>Anaeramoebidae</taxon>
        <taxon>Anaeramoeba</taxon>
    </lineage>
</organism>
<dbReference type="Proteomes" id="UP001150062">
    <property type="component" value="Unassembled WGS sequence"/>
</dbReference>
<proteinExistence type="predicted"/>
<sequence>MIQTKKTLAKKNKKIFGVFGMDRLVPNSTLSNTHQMHGGVNEFKKKETQDRKRKENRTKRKSSTKQKKRRQDHNSFVRIVMICDDGEDEENGKETSNLTHQPSYNEEEPEYIG</sequence>
<comment type="caution">
    <text evidence="2">The sequence shown here is derived from an EMBL/GenBank/DDBJ whole genome shotgun (WGS) entry which is preliminary data.</text>
</comment>
<feature type="compositionally biased region" description="Polar residues" evidence="1">
    <location>
        <begin position="26"/>
        <end position="35"/>
    </location>
</feature>
<gene>
    <name evidence="2" type="ORF">M0813_21061</name>
</gene>
<evidence type="ECO:0000313" key="3">
    <source>
        <dbReference type="Proteomes" id="UP001150062"/>
    </source>
</evidence>
<accession>A0ABQ8YIK6</accession>
<keyword evidence="3" id="KW-1185">Reference proteome</keyword>
<dbReference type="EMBL" id="JAOAOG010000163">
    <property type="protein sequence ID" value="KAJ6244476.1"/>
    <property type="molecule type" value="Genomic_DNA"/>
</dbReference>
<feature type="compositionally biased region" description="Basic and acidic residues" evidence="1">
    <location>
        <begin position="42"/>
        <end position="53"/>
    </location>
</feature>
<feature type="compositionally biased region" description="Polar residues" evidence="1">
    <location>
        <begin position="94"/>
        <end position="104"/>
    </location>
</feature>
<protein>
    <submittedName>
        <fullName evidence="2">Uncharacterized protein</fullName>
    </submittedName>
</protein>
<feature type="region of interest" description="Disordered" evidence="1">
    <location>
        <begin position="26"/>
        <end position="113"/>
    </location>
</feature>
<feature type="compositionally biased region" description="Basic residues" evidence="1">
    <location>
        <begin position="54"/>
        <end position="71"/>
    </location>
</feature>
<evidence type="ECO:0000256" key="1">
    <source>
        <dbReference type="SAM" id="MobiDB-lite"/>
    </source>
</evidence>
<name>A0ABQ8YIK6_9EUKA</name>
<evidence type="ECO:0000313" key="2">
    <source>
        <dbReference type="EMBL" id="KAJ6244476.1"/>
    </source>
</evidence>
<reference evidence="2" key="1">
    <citation type="submission" date="2022-08" db="EMBL/GenBank/DDBJ databases">
        <title>Novel sulfate-reducing endosymbionts in the free-living metamonad Anaeramoeba.</title>
        <authorList>
            <person name="Jerlstrom-Hultqvist J."/>
            <person name="Cepicka I."/>
            <person name="Gallot-Lavallee L."/>
            <person name="Salas-Leiva D."/>
            <person name="Curtis B.A."/>
            <person name="Zahonova K."/>
            <person name="Pipaliya S."/>
            <person name="Dacks J."/>
            <person name="Roger A.J."/>
        </authorList>
    </citation>
    <scope>NUCLEOTIDE SEQUENCE</scope>
    <source>
        <strain evidence="2">Schooner1</strain>
    </source>
</reference>